<evidence type="ECO:0000313" key="2">
    <source>
        <dbReference type="Proteomes" id="UP001497444"/>
    </source>
</evidence>
<protein>
    <submittedName>
        <fullName evidence="1">Uncharacterized protein</fullName>
    </submittedName>
</protein>
<gene>
    <name evidence="1" type="ORF">CSSPJE1EN1_LOCUS2284</name>
</gene>
<dbReference type="EMBL" id="OZ020105">
    <property type="protein sequence ID" value="CAK9256806.1"/>
    <property type="molecule type" value="Genomic_DNA"/>
</dbReference>
<keyword evidence="2" id="KW-1185">Reference proteome</keyword>
<evidence type="ECO:0000313" key="1">
    <source>
        <dbReference type="EMBL" id="CAK9256806.1"/>
    </source>
</evidence>
<sequence>MVMKKVKQMSGVHIHELLNRVERVEWVVVKELMQSAANSDRQVNQLDTGDLEEKQLQHACLLQEEGAEKKSATHGQQVAKVLHGL</sequence>
<reference evidence="1" key="1">
    <citation type="submission" date="2024-02" db="EMBL/GenBank/DDBJ databases">
        <authorList>
            <consortium name="ELIXIR-Norway"/>
            <consortium name="Elixir Norway"/>
        </authorList>
    </citation>
    <scope>NUCLEOTIDE SEQUENCE</scope>
</reference>
<proteinExistence type="predicted"/>
<name>A0ABP0VQT8_9BRYO</name>
<organism evidence="1 2">
    <name type="scientific">Sphagnum jensenii</name>
    <dbReference type="NCBI Taxonomy" id="128206"/>
    <lineage>
        <taxon>Eukaryota</taxon>
        <taxon>Viridiplantae</taxon>
        <taxon>Streptophyta</taxon>
        <taxon>Embryophyta</taxon>
        <taxon>Bryophyta</taxon>
        <taxon>Sphagnophytina</taxon>
        <taxon>Sphagnopsida</taxon>
        <taxon>Sphagnales</taxon>
        <taxon>Sphagnaceae</taxon>
        <taxon>Sphagnum</taxon>
    </lineage>
</organism>
<dbReference type="Proteomes" id="UP001497444">
    <property type="component" value="Chromosome 10"/>
</dbReference>
<accession>A0ABP0VQT8</accession>